<dbReference type="Gene3D" id="3.40.50.150">
    <property type="entry name" value="Vaccinia Virus protein VP39"/>
    <property type="match status" value="1"/>
</dbReference>
<evidence type="ECO:0000313" key="1">
    <source>
        <dbReference type="EMBL" id="GAG89663.1"/>
    </source>
</evidence>
<proteinExistence type="predicted"/>
<name>X1BZM2_9ZZZZ</name>
<comment type="caution">
    <text evidence="1">The sequence shown here is derived from an EMBL/GenBank/DDBJ whole genome shotgun (WGS) entry which is preliminary data.</text>
</comment>
<dbReference type="SUPFAM" id="SSF53335">
    <property type="entry name" value="S-adenosyl-L-methionine-dependent methyltransferases"/>
    <property type="match status" value="1"/>
</dbReference>
<evidence type="ECO:0008006" key="2">
    <source>
        <dbReference type="Google" id="ProtNLM"/>
    </source>
</evidence>
<accession>X1BZM2</accession>
<dbReference type="AlphaFoldDB" id="X1BZM2"/>
<sequence>MYKKLAKYYDLIYHWKDYEKEAHSVKDLIKKYKKSDGNKLLDVGCGTGKHLEQFKDD</sequence>
<organism evidence="1">
    <name type="scientific">marine sediment metagenome</name>
    <dbReference type="NCBI Taxonomy" id="412755"/>
    <lineage>
        <taxon>unclassified sequences</taxon>
        <taxon>metagenomes</taxon>
        <taxon>ecological metagenomes</taxon>
    </lineage>
</organism>
<gene>
    <name evidence="1" type="ORF">S01H4_25196</name>
</gene>
<feature type="non-terminal residue" evidence="1">
    <location>
        <position position="57"/>
    </location>
</feature>
<dbReference type="EMBL" id="BART01011954">
    <property type="protein sequence ID" value="GAG89663.1"/>
    <property type="molecule type" value="Genomic_DNA"/>
</dbReference>
<reference evidence="1" key="1">
    <citation type="journal article" date="2014" name="Front. Microbiol.">
        <title>High frequency of phylogenetically diverse reductive dehalogenase-homologous genes in deep subseafloor sedimentary metagenomes.</title>
        <authorList>
            <person name="Kawai M."/>
            <person name="Futagami T."/>
            <person name="Toyoda A."/>
            <person name="Takaki Y."/>
            <person name="Nishi S."/>
            <person name="Hori S."/>
            <person name="Arai W."/>
            <person name="Tsubouchi T."/>
            <person name="Morono Y."/>
            <person name="Uchiyama I."/>
            <person name="Ito T."/>
            <person name="Fujiyama A."/>
            <person name="Inagaki F."/>
            <person name="Takami H."/>
        </authorList>
    </citation>
    <scope>NUCLEOTIDE SEQUENCE</scope>
    <source>
        <strain evidence="1">Expedition CK06-06</strain>
    </source>
</reference>
<dbReference type="InterPro" id="IPR029063">
    <property type="entry name" value="SAM-dependent_MTases_sf"/>
</dbReference>
<protein>
    <recommendedName>
        <fullName evidence="2">Methyltransferase domain-containing protein</fullName>
    </recommendedName>
</protein>